<gene>
    <name evidence="2" type="ORF">GCM10011358_22910</name>
</gene>
<name>A0ABQ1QQJ7_9RHOB</name>
<organism evidence="2 3">
    <name type="scientific">Sinisalibacter lacisalsi</name>
    <dbReference type="NCBI Taxonomy" id="1526570"/>
    <lineage>
        <taxon>Bacteria</taxon>
        <taxon>Pseudomonadati</taxon>
        <taxon>Pseudomonadota</taxon>
        <taxon>Alphaproteobacteria</taxon>
        <taxon>Rhodobacterales</taxon>
        <taxon>Roseobacteraceae</taxon>
        <taxon>Sinisalibacter</taxon>
    </lineage>
</organism>
<reference evidence="3" key="1">
    <citation type="journal article" date="2019" name="Int. J. Syst. Evol. Microbiol.">
        <title>The Global Catalogue of Microorganisms (GCM) 10K type strain sequencing project: providing services to taxonomists for standard genome sequencing and annotation.</title>
        <authorList>
            <consortium name="The Broad Institute Genomics Platform"/>
            <consortium name="The Broad Institute Genome Sequencing Center for Infectious Disease"/>
            <person name="Wu L."/>
            <person name="Ma J."/>
        </authorList>
    </citation>
    <scope>NUCLEOTIDE SEQUENCE [LARGE SCALE GENOMIC DNA]</scope>
    <source>
        <strain evidence="3">CGMCC 1.12922</strain>
    </source>
</reference>
<dbReference type="Proteomes" id="UP000617355">
    <property type="component" value="Unassembled WGS sequence"/>
</dbReference>
<proteinExistence type="predicted"/>
<protein>
    <submittedName>
        <fullName evidence="2">Uncharacterized protein</fullName>
    </submittedName>
</protein>
<dbReference type="Pfam" id="PF19069">
    <property type="entry name" value="DUF5765"/>
    <property type="match status" value="1"/>
</dbReference>
<sequence>MVGLGAAATVVTVRRGEPAAIPITIGFFAVMEALQLAGYLVIDECSLPSNKSITALSYLHIALQPIFINAFAMALVARHISPRMRAFVYAASATATAVILLRLAPFDWAGPCQPGDVLCGPQWCTISGKWHLGWEVPLNDMWGTLFGDWFARQIEFPAYLLAAFVLPLFYGAWRLVIFHALFGPIFALLLTDNPNEMPAIWCLLSVGIVLIALSPMIRRSVAPGGRVTPPAGR</sequence>
<feature type="transmembrane region" description="Helical" evidence="1">
    <location>
        <begin position="20"/>
        <end position="42"/>
    </location>
</feature>
<evidence type="ECO:0000313" key="2">
    <source>
        <dbReference type="EMBL" id="GGD38506.1"/>
    </source>
</evidence>
<accession>A0ABQ1QQJ7</accession>
<feature type="transmembrane region" description="Helical" evidence="1">
    <location>
        <begin position="86"/>
        <end position="104"/>
    </location>
</feature>
<keyword evidence="3" id="KW-1185">Reference proteome</keyword>
<keyword evidence="1" id="KW-0472">Membrane</keyword>
<dbReference type="EMBL" id="BMGI01000003">
    <property type="protein sequence ID" value="GGD38506.1"/>
    <property type="molecule type" value="Genomic_DNA"/>
</dbReference>
<feature type="transmembrane region" description="Helical" evidence="1">
    <location>
        <begin position="198"/>
        <end position="217"/>
    </location>
</feature>
<comment type="caution">
    <text evidence="2">The sequence shown here is derived from an EMBL/GenBank/DDBJ whole genome shotgun (WGS) entry which is preliminary data.</text>
</comment>
<feature type="transmembrane region" description="Helical" evidence="1">
    <location>
        <begin position="54"/>
        <end position="80"/>
    </location>
</feature>
<feature type="transmembrane region" description="Helical" evidence="1">
    <location>
        <begin position="159"/>
        <end position="186"/>
    </location>
</feature>
<keyword evidence="1" id="KW-1133">Transmembrane helix</keyword>
<evidence type="ECO:0000256" key="1">
    <source>
        <dbReference type="SAM" id="Phobius"/>
    </source>
</evidence>
<keyword evidence="1" id="KW-0812">Transmembrane</keyword>
<dbReference type="InterPro" id="IPR043912">
    <property type="entry name" value="DUF5765"/>
</dbReference>
<evidence type="ECO:0000313" key="3">
    <source>
        <dbReference type="Proteomes" id="UP000617355"/>
    </source>
</evidence>